<name>K9GQX4_PEND2</name>
<dbReference type="EMBL" id="AKCT01000079">
    <property type="protein sequence ID" value="EKV17073.1"/>
    <property type="molecule type" value="Genomic_DNA"/>
</dbReference>
<organism evidence="1 2">
    <name type="scientific">Penicillium digitatum (strain PHI26 / CECT 20796)</name>
    <name type="common">Green mold</name>
    <dbReference type="NCBI Taxonomy" id="1170229"/>
    <lineage>
        <taxon>Eukaryota</taxon>
        <taxon>Fungi</taxon>
        <taxon>Dikarya</taxon>
        <taxon>Ascomycota</taxon>
        <taxon>Pezizomycotina</taxon>
        <taxon>Eurotiomycetes</taxon>
        <taxon>Eurotiomycetidae</taxon>
        <taxon>Eurotiales</taxon>
        <taxon>Aspergillaceae</taxon>
        <taxon>Penicillium</taxon>
    </lineage>
</organism>
<keyword evidence="2" id="KW-1185">Reference proteome</keyword>
<dbReference type="OrthoDB" id="4364418at2759"/>
<comment type="caution">
    <text evidence="1">The sequence shown here is derived from an EMBL/GenBank/DDBJ whole genome shotgun (WGS) entry which is preliminary data.</text>
</comment>
<sequence length="212" mass="24677">MSRSFFTDQEVRLVTERCLKYIGTAKVNISQIQFDPPLPRDLDLKNLERLRGIFRKNRCRRLDVDNHVPTIVSQHDLKNALRKANVPQQSLLTNVAHQIPQLAFVVGQLRGLHGRHRVQAGAEVLPPADRWWIVDLYLDDIGEELRASLVEEYANQKKPTDGEIYRKIRQYEGEDNEAFRERWFINWTTKETAVSGVLSTSYWQFLGFGQTE</sequence>
<reference evidence="2" key="1">
    <citation type="journal article" date="2012" name="BMC Genomics">
        <title>Genome sequence of the necrotrophic fungus Penicillium digitatum, the main postharvest pathogen of citrus.</title>
        <authorList>
            <person name="Marcet-Houben M."/>
            <person name="Ballester A.-R."/>
            <person name="de la Fuente B."/>
            <person name="Harries E."/>
            <person name="Marcos J.F."/>
            <person name="Gonzalez-Candelas L."/>
            <person name="Gabaldon T."/>
        </authorList>
    </citation>
    <scope>NUCLEOTIDE SEQUENCE [LARGE SCALE GENOMIC DNA]</scope>
    <source>
        <strain evidence="2">PHI26 / CECT 20796</strain>
    </source>
</reference>
<dbReference type="InParanoid" id="K9GQX4"/>
<protein>
    <submittedName>
        <fullName evidence="1">Uncharacterized protein</fullName>
    </submittedName>
</protein>
<evidence type="ECO:0000313" key="1">
    <source>
        <dbReference type="EMBL" id="EKV17073.1"/>
    </source>
</evidence>
<evidence type="ECO:0000313" key="2">
    <source>
        <dbReference type="Proteomes" id="UP000009882"/>
    </source>
</evidence>
<proteinExistence type="predicted"/>
<dbReference type="Proteomes" id="UP000009882">
    <property type="component" value="Unassembled WGS sequence"/>
</dbReference>
<dbReference type="eggNOG" id="ENOG502S0KD">
    <property type="taxonomic scope" value="Eukaryota"/>
</dbReference>
<dbReference type="InterPro" id="IPR022198">
    <property type="entry name" value="DUF3723"/>
</dbReference>
<accession>K9GQX4</accession>
<dbReference type="Pfam" id="PF12520">
    <property type="entry name" value="DUF3723"/>
    <property type="match status" value="1"/>
</dbReference>
<dbReference type="OMA" id="FRERWFI"/>
<dbReference type="HOGENOM" id="CLU_004286_7_0_1"/>
<dbReference type="AlphaFoldDB" id="K9GQX4"/>
<gene>
    <name evidence="1" type="ORF">PDIG_17000</name>
</gene>
<dbReference type="STRING" id="1170229.K9GQX4"/>